<evidence type="ECO:0000256" key="6">
    <source>
        <dbReference type="SAM" id="Phobius"/>
    </source>
</evidence>
<dbReference type="RefSeq" id="WP_103990170.1">
    <property type="nucleotide sequence ID" value="NZ_CP031311.1"/>
</dbReference>
<dbReference type="PANTHER" id="PTHR43738">
    <property type="entry name" value="ABC TRANSPORTER, MEMBRANE PROTEIN"/>
    <property type="match status" value="1"/>
</dbReference>
<dbReference type="OrthoDB" id="170372at2157"/>
<protein>
    <submittedName>
        <fullName evidence="8">ABC transporter permease</fullName>
    </submittedName>
    <submittedName>
        <fullName evidence="9">Putative ABC transport system permease protein</fullName>
    </submittedName>
</protein>
<evidence type="ECO:0000259" key="7">
    <source>
        <dbReference type="Pfam" id="PF02687"/>
    </source>
</evidence>
<dbReference type="AlphaFoldDB" id="A0A1H5TWA4"/>
<evidence type="ECO:0000256" key="3">
    <source>
        <dbReference type="ARBA" id="ARBA00022692"/>
    </source>
</evidence>
<reference evidence="8 11" key="2">
    <citation type="journal article" date="2019" name="Nat. Commun.">
        <title>A new type of DNA phosphorothioation-based antiviral system in archaea.</title>
        <authorList>
            <person name="Xiong L."/>
            <person name="Liu S."/>
            <person name="Chen S."/>
            <person name="Xiao Y."/>
            <person name="Zhu B."/>
            <person name="Gao Y."/>
            <person name="Zhang Y."/>
            <person name="Chen B."/>
            <person name="Luo J."/>
            <person name="Deng Z."/>
            <person name="Chen X."/>
            <person name="Wang L."/>
            <person name="Chen S."/>
        </authorList>
    </citation>
    <scope>NUCLEOTIDE SEQUENCE [LARGE SCALE GENOMIC DNA]</scope>
    <source>
        <strain evidence="8 11">CGMCC 1.10331</strain>
    </source>
</reference>
<keyword evidence="4 6" id="KW-1133">Transmembrane helix</keyword>
<evidence type="ECO:0000256" key="5">
    <source>
        <dbReference type="ARBA" id="ARBA00023136"/>
    </source>
</evidence>
<feature type="domain" description="ABC3 transporter permease C-terminal" evidence="7">
    <location>
        <begin position="287"/>
        <end position="404"/>
    </location>
</feature>
<feature type="transmembrane region" description="Helical" evidence="6">
    <location>
        <begin position="376"/>
        <end position="398"/>
    </location>
</feature>
<feature type="transmembrane region" description="Helical" evidence="6">
    <location>
        <begin position="30"/>
        <end position="55"/>
    </location>
</feature>
<dbReference type="InterPro" id="IPR003838">
    <property type="entry name" value="ABC3_permease_C"/>
</dbReference>
<feature type="transmembrane region" description="Helical" evidence="6">
    <location>
        <begin position="328"/>
        <end position="356"/>
    </location>
</feature>
<feature type="transmembrane region" description="Helical" evidence="6">
    <location>
        <begin position="281"/>
        <end position="307"/>
    </location>
</feature>
<dbReference type="EMBL" id="CP031311">
    <property type="protein sequence ID" value="QCC47230.1"/>
    <property type="molecule type" value="Genomic_DNA"/>
</dbReference>
<gene>
    <name evidence="8" type="ORF">DV707_05850</name>
    <name evidence="9" type="ORF">SAMN04488133_0379</name>
</gene>
<dbReference type="KEGG" id="hlm:DV707_05850"/>
<evidence type="ECO:0000313" key="10">
    <source>
        <dbReference type="Proteomes" id="UP000236740"/>
    </source>
</evidence>
<dbReference type="GeneID" id="39857591"/>
<evidence type="ECO:0000256" key="2">
    <source>
        <dbReference type="ARBA" id="ARBA00022475"/>
    </source>
</evidence>
<organism evidence="9 10">
    <name type="scientific">Halobellus limi</name>
    <dbReference type="NCBI Taxonomy" id="699433"/>
    <lineage>
        <taxon>Archaea</taxon>
        <taxon>Methanobacteriati</taxon>
        <taxon>Methanobacteriota</taxon>
        <taxon>Stenosarchaea group</taxon>
        <taxon>Halobacteria</taxon>
        <taxon>Halobacteriales</taxon>
        <taxon>Haloferacaceae</taxon>
        <taxon>Halobellus</taxon>
    </lineage>
</organism>
<keyword evidence="2" id="KW-1003">Cell membrane</keyword>
<dbReference type="Proteomes" id="UP000236740">
    <property type="component" value="Unassembled WGS sequence"/>
</dbReference>
<reference evidence="9 10" key="1">
    <citation type="submission" date="2016-10" db="EMBL/GenBank/DDBJ databases">
        <authorList>
            <person name="de Groot N.N."/>
        </authorList>
    </citation>
    <scope>NUCLEOTIDE SEQUENCE [LARGE SCALE GENOMIC DNA]</scope>
    <source>
        <strain evidence="9 10">CGMCC 1.10331</strain>
    </source>
</reference>
<evidence type="ECO:0000313" key="11">
    <source>
        <dbReference type="Proteomes" id="UP000296733"/>
    </source>
</evidence>
<evidence type="ECO:0000313" key="9">
    <source>
        <dbReference type="EMBL" id="SEF66301.1"/>
    </source>
</evidence>
<keyword evidence="5 6" id="KW-0472">Membrane</keyword>
<dbReference type="EMBL" id="FNVN01000001">
    <property type="protein sequence ID" value="SEF66301.1"/>
    <property type="molecule type" value="Genomic_DNA"/>
</dbReference>
<keyword evidence="3 6" id="KW-0812">Transmembrane</keyword>
<evidence type="ECO:0000313" key="8">
    <source>
        <dbReference type="EMBL" id="QCC47230.1"/>
    </source>
</evidence>
<evidence type="ECO:0000256" key="1">
    <source>
        <dbReference type="ARBA" id="ARBA00004651"/>
    </source>
</evidence>
<dbReference type="InterPro" id="IPR051125">
    <property type="entry name" value="ABC-4/HrtB_transporter"/>
</dbReference>
<name>A0A1H5TWA4_9EURY</name>
<keyword evidence="10" id="KW-1185">Reference proteome</keyword>
<accession>A0A1H5TWA4</accession>
<proteinExistence type="predicted"/>
<dbReference type="PANTHER" id="PTHR43738:SF2">
    <property type="entry name" value="ABC TRANSPORTER PERMEASE"/>
    <property type="match status" value="1"/>
</dbReference>
<sequence>MGSRHRYAGLLGVALGRLAGRFRRGEGKQLAVSVLGVAIAIMVMVTVGGVALGLASQSAIQGDDVDYWIVPEDRTASSIAVSVDGPQLGGTHDVTARLNRNPQVEYATPVLLRVVQLRAPASDTSEFVLVAGVIPDGGDREVLGVSTAALTPGDPYYANGTYDGEWTGEVVASGPAAELLALEGGDPLATPRQGSNRSLHVENVSTGSYNTGAGPLPIVVVHQSELQAITGATAGDPADQILVSTTSAGVRSELEALYPQSSVITKSGFAEQSVSTSSLPVAVALTAVLTAVVVGTLFVATMMGLELHADRRRLAVLAAIGYRTRSQAFLVVAETFILTLCGTVVGIALGVGGIAATNALATRYLGVQSVAVFDPILVGAAGAVAVLIAAAASIYPVWLTRRTDVLEVLG</sequence>
<dbReference type="GO" id="GO:0005886">
    <property type="term" value="C:plasma membrane"/>
    <property type="evidence" value="ECO:0007669"/>
    <property type="project" value="UniProtKB-SubCell"/>
</dbReference>
<evidence type="ECO:0000256" key="4">
    <source>
        <dbReference type="ARBA" id="ARBA00022989"/>
    </source>
</evidence>
<comment type="subcellular location">
    <subcellularLocation>
        <location evidence="1">Cell membrane</location>
        <topology evidence="1">Multi-pass membrane protein</topology>
    </subcellularLocation>
</comment>
<dbReference type="Proteomes" id="UP000296733">
    <property type="component" value="Chromosome"/>
</dbReference>
<dbReference type="Pfam" id="PF02687">
    <property type="entry name" value="FtsX"/>
    <property type="match status" value="1"/>
</dbReference>